<sequence length="86" mass="9518">MKQRKQSPDSPAVTLIGSTGATRGDKSCGLQRILRLSDGRMQICDESDFTNLALTSTLFYSVMYNTLSQDTAIFLKEDHQAIFSPV</sequence>
<evidence type="ECO:0000256" key="1">
    <source>
        <dbReference type="SAM" id="MobiDB-lite"/>
    </source>
</evidence>
<proteinExistence type="predicted"/>
<accession>A0AAV7J9K2</accession>
<dbReference type="EMBL" id="JAHXZJ010000001">
    <property type="protein sequence ID" value="KAH0568446.1"/>
    <property type="molecule type" value="Genomic_DNA"/>
</dbReference>
<evidence type="ECO:0000313" key="2">
    <source>
        <dbReference type="EMBL" id="KAH0568446.1"/>
    </source>
</evidence>
<organism evidence="2 3">
    <name type="scientific">Cotesia glomerata</name>
    <name type="common">Lepidopteran parasitic wasp</name>
    <name type="synonym">Apanteles glomeratus</name>
    <dbReference type="NCBI Taxonomy" id="32391"/>
    <lineage>
        <taxon>Eukaryota</taxon>
        <taxon>Metazoa</taxon>
        <taxon>Ecdysozoa</taxon>
        <taxon>Arthropoda</taxon>
        <taxon>Hexapoda</taxon>
        <taxon>Insecta</taxon>
        <taxon>Pterygota</taxon>
        <taxon>Neoptera</taxon>
        <taxon>Endopterygota</taxon>
        <taxon>Hymenoptera</taxon>
        <taxon>Apocrita</taxon>
        <taxon>Ichneumonoidea</taxon>
        <taxon>Braconidae</taxon>
        <taxon>Microgastrinae</taxon>
        <taxon>Cotesia</taxon>
    </lineage>
</organism>
<protein>
    <submittedName>
        <fullName evidence="2">Uncharacterized protein</fullName>
    </submittedName>
</protein>
<dbReference type="AlphaFoldDB" id="A0AAV7J9K2"/>
<reference evidence="2 3" key="1">
    <citation type="journal article" date="2021" name="J. Hered.">
        <title>A chromosome-level genome assembly of the parasitoid wasp, Cotesia glomerata (Hymenoptera: Braconidae).</title>
        <authorList>
            <person name="Pinto B.J."/>
            <person name="Weis J.J."/>
            <person name="Gamble T."/>
            <person name="Ode P.J."/>
            <person name="Paul R."/>
            <person name="Zaspel J.M."/>
        </authorList>
    </citation>
    <scope>NUCLEOTIDE SEQUENCE [LARGE SCALE GENOMIC DNA]</scope>
    <source>
        <strain evidence="2">CgM1</strain>
    </source>
</reference>
<keyword evidence="3" id="KW-1185">Reference proteome</keyword>
<name>A0AAV7J9K2_COTGL</name>
<gene>
    <name evidence="2" type="ORF">KQX54_020920</name>
</gene>
<dbReference type="Proteomes" id="UP000826195">
    <property type="component" value="Unassembled WGS sequence"/>
</dbReference>
<evidence type="ECO:0000313" key="3">
    <source>
        <dbReference type="Proteomes" id="UP000826195"/>
    </source>
</evidence>
<feature type="region of interest" description="Disordered" evidence="1">
    <location>
        <begin position="1"/>
        <end position="25"/>
    </location>
</feature>
<comment type="caution">
    <text evidence="2">The sequence shown here is derived from an EMBL/GenBank/DDBJ whole genome shotgun (WGS) entry which is preliminary data.</text>
</comment>